<dbReference type="InterPro" id="IPR018060">
    <property type="entry name" value="HTH_AraC"/>
</dbReference>
<dbReference type="RefSeq" id="WP_285671437.1">
    <property type="nucleotide sequence ID" value="NZ_BSYI01000012.1"/>
</dbReference>
<dbReference type="SMART" id="SM00342">
    <property type="entry name" value="HTH_ARAC"/>
    <property type="match status" value="1"/>
</dbReference>
<dbReference type="Gene3D" id="1.10.10.60">
    <property type="entry name" value="Homeodomain-like"/>
    <property type="match status" value="1"/>
</dbReference>
<dbReference type="InterPro" id="IPR009057">
    <property type="entry name" value="Homeodomain-like_sf"/>
</dbReference>
<evidence type="ECO:0000313" key="7">
    <source>
        <dbReference type="EMBL" id="GMG82650.1"/>
    </source>
</evidence>
<keyword evidence="1" id="KW-0805">Transcription regulation</keyword>
<dbReference type="InterPro" id="IPR050204">
    <property type="entry name" value="AraC_XylS_family_regulators"/>
</dbReference>
<dbReference type="PANTHER" id="PTHR46796">
    <property type="entry name" value="HTH-TYPE TRANSCRIPTIONAL ACTIVATOR RHAS-RELATED"/>
    <property type="match status" value="1"/>
</dbReference>
<organism evidence="7 8">
    <name type="scientific">Paralimibaculum aggregatum</name>
    <dbReference type="NCBI Taxonomy" id="3036245"/>
    <lineage>
        <taxon>Bacteria</taxon>
        <taxon>Pseudomonadati</taxon>
        <taxon>Pseudomonadota</taxon>
        <taxon>Alphaproteobacteria</taxon>
        <taxon>Rhodobacterales</taxon>
        <taxon>Paracoccaceae</taxon>
        <taxon>Paralimibaculum</taxon>
    </lineage>
</organism>
<dbReference type="InterPro" id="IPR029062">
    <property type="entry name" value="Class_I_gatase-like"/>
</dbReference>
<reference evidence="7 8" key="1">
    <citation type="submission" date="2023-04" db="EMBL/GenBank/DDBJ databases">
        <title>Marinoamorphus aggregata gen. nov., sp. Nov., isolate from tissue of brittle star Ophioplocus japonicus.</title>
        <authorList>
            <person name="Kawano K."/>
            <person name="Sawayama S."/>
            <person name="Nakagawa S."/>
        </authorList>
    </citation>
    <scope>NUCLEOTIDE SEQUENCE [LARGE SCALE GENOMIC DNA]</scope>
    <source>
        <strain evidence="7 8">NKW23</strain>
    </source>
</reference>
<accession>A0ABQ6LH89</accession>
<feature type="domain" description="HTH araC/xylS-type" evidence="6">
    <location>
        <begin position="227"/>
        <end position="325"/>
    </location>
</feature>
<dbReference type="InterPro" id="IPR018062">
    <property type="entry name" value="HTH_AraC-typ_CS"/>
</dbReference>
<dbReference type="EMBL" id="BSYI01000012">
    <property type="protein sequence ID" value="GMG82650.1"/>
    <property type="molecule type" value="Genomic_DNA"/>
</dbReference>
<dbReference type="SUPFAM" id="SSF52317">
    <property type="entry name" value="Class I glutamine amidotransferase-like"/>
    <property type="match status" value="1"/>
</dbReference>
<feature type="region of interest" description="Disordered" evidence="4">
    <location>
        <begin position="199"/>
        <end position="222"/>
    </location>
</feature>
<evidence type="ECO:0000256" key="1">
    <source>
        <dbReference type="ARBA" id="ARBA00023015"/>
    </source>
</evidence>
<name>A0ABQ6LH89_9RHOB</name>
<dbReference type="Proteomes" id="UP001239909">
    <property type="component" value="Unassembled WGS sequence"/>
</dbReference>
<evidence type="ECO:0000256" key="3">
    <source>
        <dbReference type="ARBA" id="ARBA00023163"/>
    </source>
</evidence>
<protein>
    <submittedName>
        <fullName evidence="7">GlxA family transcriptional regulator</fullName>
    </submittedName>
</protein>
<dbReference type="PROSITE" id="PS00041">
    <property type="entry name" value="HTH_ARAC_FAMILY_1"/>
    <property type="match status" value="1"/>
</dbReference>
<dbReference type="CDD" id="cd03136">
    <property type="entry name" value="GATase1_AraC_ArgR_like"/>
    <property type="match status" value="1"/>
</dbReference>
<dbReference type="InterPro" id="IPR020449">
    <property type="entry name" value="Tscrpt_reg_AraC-type_HTH"/>
</dbReference>
<sequence>MTDRDTPLHRFGLLLVPGFSSLAVTLVTEPLFIANWLAGRSLFRWTTLSADGFAVRSSSGSLMAVDAPLAGDPRAAFDTVFVIASFDVRASAGKSRLIDWVRMASRTGVRVGAIEIGSEILMEAGLLRGAGIPVHWYNAKGSEERYPELRVTETLFDASGRHPLSAGGLATADMMLDLIAQEAGDGIADEVGKHLLLDRRRPGSRPQPPAGGGLPPADGFRHDDPVARAHAIMEEQLDEPVSCTALARAAGVSARHLQRLFKARLGRGVEATYRELRLAKAHQLVQQTEMSLTEVAVACGFSSLEVFSRTYRSRFGVAPSRDRRQSLEATVYHSIT</sequence>
<dbReference type="PROSITE" id="PS01124">
    <property type="entry name" value="HTH_ARAC_FAMILY_2"/>
    <property type="match status" value="1"/>
</dbReference>
<dbReference type="Gene3D" id="3.40.50.880">
    <property type="match status" value="1"/>
</dbReference>
<evidence type="ECO:0000313" key="8">
    <source>
        <dbReference type="Proteomes" id="UP001239909"/>
    </source>
</evidence>
<keyword evidence="5" id="KW-0472">Membrane</keyword>
<keyword evidence="2" id="KW-0238">DNA-binding</keyword>
<evidence type="ECO:0000256" key="2">
    <source>
        <dbReference type="ARBA" id="ARBA00023125"/>
    </source>
</evidence>
<dbReference type="SUPFAM" id="SSF46689">
    <property type="entry name" value="Homeodomain-like"/>
    <property type="match status" value="2"/>
</dbReference>
<proteinExistence type="predicted"/>
<keyword evidence="3" id="KW-0804">Transcription</keyword>
<evidence type="ECO:0000256" key="5">
    <source>
        <dbReference type="SAM" id="Phobius"/>
    </source>
</evidence>
<dbReference type="PANTHER" id="PTHR46796:SF6">
    <property type="entry name" value="ARAC SUBFAMILY"/>
    <property type="match status" value="1"/>
</dbReference>
<evidence type="ECO:0000256" key="4">
    <source>
        <dbReference type="SAM" id="MobiDB-lite"/>
    </source>
</evidence>
<keyword evidence="8" id="KW-1185">Reference proteome</keyword>
<evidence type="ECO:0000259" key="6">
    <source>
        <dbReference type="PROSITE" id="PS01124"/>
    </source>
</evidence>
<keyword evidence="5" id="KW-1133">Transmembrane helix</keyword>
<dbReference type="Pfam" id="PF12833">
    <property type="entry name" value="HTH_18"/>
    <property type="match status" value="1"/>
</dbReference>
<gene>
    <name evidence="7" type="ORF">LNKW23_18630</name>
</gene>
<dbReference type="PRINTS" id="PR00032">
    <property type="entry name" value="HTHARAC"/>
</dbReference>
<comment type="caution">
    <text evidence="7">The sequence shown here is derived from an EMBL/GenBank/DDBJ whole genome shotgun (WGS) entry which is preliminary data.</text>
</comment>
<feature type="transmembrane region" description="Helical" evidence="5">
    <location>
        <begin position="12"/>
        <end position="38"/>
    </location>
</feature>
<keyword evidence="5" id="KW-0812">Transmembrane</keyword>